<dbReference type="Proteomes" id="UP000244005">
    <property type="component" value="Unassembled WGS sequence"/>
</dbReference>
<evidence type="ECO:0000256" key="1">
    <source>
        <dbReference type="SAM" id="SignalP"/>
    </source>
</evidence>
<dbReference type="EMBL" id="KZ772721">
    <property type="protein sequence ID" value="PTQ38831.1"/>
    <property type="molecule type" value="Genomic_DNA"/>
</dbReference>
<evidence type="ECO:0000313" key="2">
    <source>
        <dbReference type="EMBL" id="PTQ38831.1"/>
    </source>
</evidence>
<dbReference type="Gramene" id="Mp3g19270.1">
    <property type="protein sequence ID" value="Mp3g19270.1.cds1"/>
    <property type="gene ID" value="Mp3g19270"/>
</dbReference>
<feature type="signal peptide" evidence="1">
    <location>
        <begin position="1"/>
        <end position="26"/>
    </location>
</feature>
<evidence type="ECO:0008006" key="4">
    <source>
        <dbReference type="Google" id="ProtNLM"/>
    </source>
</evidence>
<organism evidence="2 3">
    <name type="scientific">Marchantia polymorpha</name>
    <name type="common">Common liverwort</name>
    <name type="synonym">Marchantia aquatica</name>
    <dbReference type="NCBI Taxonomy" id="3197"/>
    <lineage>
        <taxon>Eukaryota</taxon>
        <taxon>Viridiplantae</taxon>
        <taxon>Streptophyta</taxon>
        <taxon>Embryophyta</taxon>
        <taxon>Marchantiophyta</taxon>
        <taxon>Marchantiopsida</taxon>
        <taxon>Marchantiidae</taxon>
        <taxon>Marchantiales</taxon>
        <taxon>Marchantiaceae</taxon>
        <taxon>Marchantia</taxon>
    </lineage>
</organism>
<accession>A0A2R6WYA1</accession>
<keyword evidence="3" id="KW-1185">Reference proteome</keyword>
<protein>
    <recommendedName>
        <fullName evidence="4">Secreted protein</fullName>
    </recommendedName>
</protein>
<evidence type="ECO:0000313" key="3">
    <source>
        <dbReference type="Proteomes" id="UP000244005"/>
    </source>
</evidence>
<feature type="chain" id="PRO_5015333272" description="Secreted protein" evidence="1">
    <location>
        <begin position="27"/>
        <end position="84"/>
    </location>
</feature>
<gene>
    <name evidence="2" type="ORF">MARPO_0049s0107</name>
</gene>
<keyword evidence="1" id="KW-0732">Signal</keyword>
<proteinExistence type="predicted"/>
<name>A0A2R6WYA1_MARPO</name>
<sequence>MGWRFCHLFMCIVTPTLESLMGSVQSGNLMILACMEGSHDCRAEGIGENIKFGALCPTRLDCRTCFPAGGIAQILSLLQDLDVK</sequence>
<dbReference type="PROSITE" id="PS51257">
    <property type="entry name" value="PROKAR_LIPOPROTEIN"/>
    <property type="match status" value="1"/>
</dbReference>
<dbReference type="AlphaFoldDB" id="A0A2R6WYA1"/>
<reference evidence="3" key="1">
    <citation type="journal article" date="2017" name="Cell">
        <title>Insights into land plant evolution garnered from the Marchantia polymorpha genome.</title>
        <authorList>
            <person name="Bowman J.L."/>
            <person name="Kohchi T."/>
            <person name="Yamato K.T."/>
            <person name="Jenkins J."/>
            <person name="Shu S."/>
            <person name="Ishizaki K."/>
            <person name="Yamaoka S."/>
            <person name="Nishihama R."/>
            <person name="Nakamura Y."/>
            <person name="Berger F."/>
            <person name="Adam C."/>
            <person name="Aki S.S."/>
            <person name="Althoff F."/>
            <person name="Araki T."/>
            <person name="Arteaga-Vazquez M.A."/>
            <person name="Balasubrmanian S."/>
            <person name="Barry K."/>
            <person name="Bauer D."/>
            <person name="Boehm C.R."/>
            <person name="Briginshaw L."/>
            <person name="Caballero-Perez J."/>
            <person name="Catarino B."/>
            <person name="Chen F."/>
            <person name="Chiyoda S."/>
            <person name="Chovatia M."/>
            <person name="Davies K.M."/>
            <person name="Delmans M."/>
            <person name="Demura T."/>
            <person name="Dierschke T."/>
            <person name="Dolan L."/>
            <person name="Dorantes-Acosta A.E."/>
            <person name="Eklund D.M."/>
            <person name="Florent S.N."/>
            <person name="Flores-Sandoval E."/>
            <person name="Fujiyama A."/>
            <person name="Fukuzawa H."/>
            <person name="Galik B."/>
            <person name="Grimanelli D."/>
            <person name="Grimwood J."/>
            <person name="Grossniklaus U."/>
            <person name="Hamada T."/>
            <person name="Haseloff J."/>
            <person name="Hetherington A.J."/>
            <person name="Higo A."/>
            <person name="Hirakawa Y."/>
            <person name="Hundley H.N."/>
            <person name="Ikeda Y."/>
            <person name="Inoue K."/>
            <person name="Inoue S.I."/>
            <person name="Ishida S."/>
            <person name="Jia Q."/>
            <person name="Kakita M."/>
            <person name="Kanazawa T."/>
            <person name="Kawai Y."/>
            <person name="Kawashima T."/>
            <person name="Kennedy M."/>
            <person name="Kinose K."/>
            <person name="Kinoshita T."/>
            <person name="Kohara Y."/>
            <person name="Koide E."/>
            <person name="Komatsu K."/>
            <person name="Kopischke S."/>
            <person name="Kubo M."/>
            <person name="Kyozuka J."/>
            <person name="Lagercrantz U."/>
            <person name="Lin S.S."/>
            <person name="Lindquist E."/>
            <person name="Lipzen A.M."/>
            <person name="Lu C.W."/>
            <person name="De Luna E."/>
            <person name="Martienssen R.A."/>
            <person name="Minamino N."/>
            <person name="Mizutani M."/>
            <person name="Mizutani M."/>
            <person name="Mochizuki N."/>
            <person name="Monte I."/>
            <person name="Mosher R."/>
            <person name="Nagasaki H."/>
            <person name="Nakagami H."/>
            <person name="Naramoto S."/>
            <person name="Nishitani K."/>
            <person name="Ohtani M."/>
            <person name="Okamoto T."/>
            <person name="Okumura M."/>
            <person name="Phillips J."/>
            <person name="Pollak B."/>
            <person name="Reinders A."/>
            <person name="Rovekamp M."/>
            <person name="Sano R."/>
            <person name="Sawa S."/>
            <person name="Schmid M.W."/>
            <person name="Shirakawa M."/>
            <person name="Solano R."/>
            <person name="Spunde A."/>
            <person name="Suetsugu N."/>
            <person name="Sugano S."/>
            <person name="Sugiyama A."/>
            <person name="Sun R."/>
            <person name="Suzuki Y."/>
            <person name="Takenaka M."/>
            <person name="Takezawa D."/>
            <person name="Tomogane H."/>
            <person name="Tsuzuki M."/>
            <person name="Ueda T."/>
            <person name="Umeda M."/>
            <person name="Ward J.M."/>
            <person name="Watanabe Y."/>
            <person name="Yazaki K."/>
            <person name="Yokoyama R."/>
            <person name="Yoshitake Y."/>
            <person name="Yotsui I."/>
            <person name="Zachgo S."/>
            <person name="Schmutz J."/>
        </authorList>
    </citation>
    <scope>NUCLEOTIDE SEQUENCE [LARGE SCALE GENOMIC DNA]</scope>
    <source>
        <strain evidence="3">Tak-1</strain>
    </source>
</reference>